<reference evidence="3" key="2">
    <citation type="journal article" date="2021" name="Mol. Plant Pathol.">
        <title>A 20-kb lineage-specific genomic region tames virulence in pathogenic amphidiploid Verticillium longisporum.</title>
        <authorList>
            <person name="Harting R."/>
            <person name="Starke J."/>
            <person name="Kusch H."/>
            <person name="Poggeler S."/>
            <person name="Maurus I."/>
            <person name="Schluter R."/>
            <person name="Landesfeind M."/>
            <person name="Bulla I."/>
            <person name="Nowrousian M."/>
            <person name="de Jonge R."/>
            <person name="Stahlhut G."/>
            <person name="Hoff K.J."/>
            <person name="Asshauer K.P."/>
            <person name="Thurmer A."/>
            <person name="Stanke M."/>
            <person name="Daniel R."/>
            <person name="Morgenstern B."/>
            <person name="Thomma B.P.H.J."/>
            <person name="Kronstad J.W."/>
            <person name="Braus-Stromeyer S.A."/>
            <person name="Braus G.H."/>
        </authorList>
    </citation>
    <scope>NUCLEOTIDE SEQUENCE</scope>
    <source>
        <strain evidence="3">Vl32</strain>
    </source>
</reference>
<gene>
    <name evidence="1" type="ORF">BN1708_002985</name>
    <name evidence="2" type="ORF">BN1723_003381</name>
    <name evidence="3" type="ORF">HYQ45_004247</name>
</gene>
<protein>
    <submittedName>
        <fullName evidence="1">Uncharacterized protein</fullName>
    </submittedName>
</protein>
<accession>A0A0G4L6N3</accession>
<evidence type="ECO:0000313" key="1">
    <source>
        <dbReference type="EMBL" id="CRK17702.1"/>
    </source>
</evidence>
<dbReference type="EMBL" id="CVQH01008890">
    <property type="protein sequence ID" value="CRK17702.1"/>
    <property type="molecule type" value="Genomic_DNA"/>
</dbReference>
<proteinExistence type="predicted"/>
<evidence type="ECO:0000313" key="4">
    <source>
        <dbReference type="Proteomes" id="UP000044602"/>
    </source>
</evidence>
<sequence>MLQSLTPYDDRKNYLMMAAATWSDLPNELRWVIFDFSTSPERRGCLTLDLAVYSPSDAKHMSNGFQLTARYPYTAGVTLPTKHVRVPRPVREDACRVRCSICGRYGRRSRAFATVCVPGRPTSFGIIRVTGEEENMSPSVRVVTTLVIRCQSYRAVSSTFIAKLICTCLANLDALHSERWHCGNASDGDQSPKRNGWVPPAGPFALHPAEMLCKKAVTLRSLSAPSFLDAMDFFAYLRFKPGAAMSQARVPRFDVVPSESP</sequence>
<evidence type="ECO:0000313" key="2">
    <source>
        <dbReference type="EMBL" id="CRK26073.1"/>
    </source>
</evidence>
<evidence type="ECO:0000313" key="5">
    <source>
        <dbReference type="Proteomes" id="UP000045706"/>
    </source>
</evidence>
<dbReference type="Proteomes" id="UP000689129">
    <property type="component" value="Unassembled WGS sequence"/>
</dbReference>
<dbReference type="Proteomes" id="UP000044602">
    <property type="component" value="Unassembled WGS sequence"/>
</dbReference>
<dbReference type="AlphaFoldDB" id="A0A0G4L6N3"/>
<organism evidence="1 4">
    <name type="scientific">Verticillium longisporum</name>
    <name type="common">Verticillium dahliae var. longisporum</name>
    <dbReference type="NCBI Taxonomy" id="100787"/>
    <lineage>
        <taxon>Eukaryota</taxon>
        <taxon>Fungi</taxon>
        <taxon>Dikarya</taxon>
        <taxon>Ascomycota</taxon>
        <taxon>Pezizomycotina</taxon>
        <taxon>Sordariomycetes</taxon>
        <taxon>Hypocreomycetidae</taxon>
        <taxon>Glomerellales</taxon>
        <taxon>Plectosphaerellaceae</taxon>
        <taxon>Verticillium</taxon>
    </lineage>
</organism>
<evidence type="ECO:0000313" key="3">
    <source>
        <dbReference type="EMBL" id="KAG7138652.1"/>
    </source>
</evidence>
<name>A0A0G4L6N3_VERLO</name>
<keyword evidence="4" id="KW-1185">Reference proteome</keyword>
<dbReference type="Proteomes" id="UP000045706">
    <property type="component" value="Unassembled WGS sequence"/>
</dbReference>
<dbReference type="OrthoDB" id="3728558at2759"/>
<dbReference type="EMBL" id="CVQI01018890">
    <property type="protein sequence ID" value="CRK26073.1"/>
    <property type="molecule type" value="Genomic_DNA"/>
</dbReference>
<dbReference type="EMBL" id="JAEMWZ010000070">
    <property type="protein sequence ID" value="KAG7138652.1"/>
    <property type="molecule type" value="Genomic_DNA"/>
</dbReference>
<reference evidence="4 5" key="1">
    <citation type="submission" date="2015-05" db="EMBL/GenBank/DDBJ databases">
        <authorList>
            <person name="Fogelqvist Johan"/>
        </authorList>
    </citation>
    <scope>NUCLEOTIDE SEQUENCE [LARGE SCALE GENOMIC DNA]</scope>
    <source>
        <strain evidence="1">VL1</strain>
        <strain evidence="2">VL2</strain>
    </source>
</reference>